<dbReference type="InterPro" id="IPR000740">
    <property type="entry name" value="GrpE"/>
</dbReference>
<feature type="non-terminal residue" evidence="5">
    <location>
        <position position="214"/>
    </location>
</feature>
<evidence type="ECO:0000256" key="1">
    <source>
        <dbReference type="ARBA" id="ARBA00009054"/>
    </source>
</evidence>
<feature type="coiled-coil region" evidence="4">
    <location>
        <begin position="77"/>
        <end position="149"/>
    </location>
</feature>
<dbReference type="Pfam" id="PF01025">
    <property type="entry name" value="GrpE"/>
    <property type="match status" value="1"/>
</dbReference>
<proteinExistence type="inferred from homology"/>
<dbReference type="AlphaFoldDB" id="A0A2V0PL26"/>
<dbReference type="GO" id="GO:0006457">
    <property type="term" value="P:protein folding"/>
    <property type="evidence" value="ECO:0007669"/>
    <property type="project" value="InterPro"/>
</dbReference>
<dbReference type="STRING" id="307507.A0A2V0PL26"/>
<keyword evidence="4" id="KW-0175">Coiled coil</keyword>
<keyword evidence="6" id="KW-1185">Reference proteome</keyword>
<accession>A0A2V0PL26</accession>
<sequence>MLSAGFQRRLAGPARPARRNATVLAHRASLSAPSQRARRCLLSRVAAAEEEAATATESASDVDSVLLSPLDRARAALEAEELDRPALEGALADLEAEMTSLRDGLAAAESEAARAPALEASLVTSKDQYVRLQADFENFRRRMAKEKDELSSRAKGDVVTGLLPLVDAFELARTQVKAETEGEQKINNSYQGLYKQMVEILRGLSVEPVATVRR</sequence>
<comment type="caution">
    <text evidence="5">The sequence shown here is derived from an EMBL/GenBank/DDBJ whole genome shotgun (WGS) entry which is preliminary data.</text>
</comment>
<evidence type="ECO:0000256" key="4">
    <source>
        <dbReference type="SAM" id="Coils"/>
    </source>
</evidence>
<reference evidence="5 6" key="1">
    <citation type="journal article" date="2018" name="Sci. Rep.">
        <title>Raphidocelis subcapitata (=Pseudokirchneriella subcapitata) provides an insight into genome evolution and environmental adaptations in the Sphaeropleales.</title>
        <authorList>
            <person name="Suzuki S."/>
            <person name="Yamaguchi H."/>
            <person name="Nakajima N."/>
            <person name="Kawachi M."/>
        </authorList>
    </citation>
    <scope>NUCLEOTIDE SEQUENCE [LARGE SCALE GENOMIC DNA]</scope>
    <source>
        <strain evidence="5 6">NIES-35</strain>
    </source>
</reference>
<evidence type="ECO:0000256" key="2">
    <source>
        <dbReference type="ARBA" id="ARBA00023186"/>
    </source>
</evidence>
<dbReference type="EMBL" id="BDRX01000233">
    <property type="protein sequence ID" value="GBG00499.1"/>
    <property type="molecule type" value="Genomic_DNA"/>
</dbReference>
<organism evidence="5 6">
    <name type="scientific">Raphidocelis subcapitata</name>
    <dbReference type="NCBI Taxonomy" id="307507"/>
    <lineage>
        <taxon>Eukaryota</taxon>
        <taxon>Viridiplantae</taxon>
        <taxon>Chlorophyta</taxon>
        <taxon>core chlorophytes</taxon>
        <taxon>Chlorophyceae</taxon>
        <taxon>CS clade</taxon>
        <taxon>Sphaeropleales</taxon>
        <taxon>Selenastraceae</taxon>
        <taxon>Raphidocelis</taxon>
    </lineage>
</organism>
<dbReference type="GO" id="GO:0000774">
    <property type="term" value="F:adenyl-nucleotide exchange factor activity"/>
    <property type="evidence" value="ECO:0007669"/>
    <property type="project" value="InterPro"/>
</dbReference>
<dbReference type="PANTHER" id="PTHR21237:SF40">
    <property type="entry name" value="CELL CYCLE AND APOPTOSIS REGULATOR PROTEIN 2"/>
    <property type="match status" value="1"/>
</dbReference>
<dbReference type="FunCoup" id="A0A2V0PL26">
    <property type="interactions" value="686"/>
</dbReference>
<dbReference type="OrthoDB" id="201635at2759"/>
<evidence type="ECO:0000313" key="6">
    <source>
        <dbReference type="Proteomes" id="UP000247498"/>
    </source>
</evidence>
<dbReference type="PANTHER" id="PTHR21237">
    <property type="entry name" value="GRPE PROTEIN"/>
    <property type="match status" value="1"/>
</dbReference>
<evidence type="ECO:0000256" key="3">
    <source>
        <dbReference type="RuleBase" id="RU004478"/>
    </source>
</evidence>
<dbReference type="Gene3D" id="3.90.20.20">
    <property type="match status" value="1"/>
</dbReference>
<keyword evidence="2" id="KW-0143">Chaperone</keyword>
<dbReference type="GO" id="GO:0042803">
    <property type="term" value="F:protein homodimerization activity"/>
    <property type="evidence" value="ECO:0007669"/>
    <property type="project" value="InterPro"/>
</dbReference>
<name>A0A2V0PL26_9CHLO</name>
<gene>
    <name evidence="5" type="ORF">Rsub_13190</name>
</gene>
<evidence type="ECO:0000313" key="5">
    <source>
        <dbReference type="EMBL" id="GBG00499.1"/>
    </source>
</evidence>
<dbReference type="PRINTS" id="PR00773">
    <property type="entry name" value="GRPEPROTEIN"/>
</dbReference>
<dbReference type="GO" id="GO:0051082">
    <property type="term" value="F:unfolded protein binding"/>
    <property type="evidence" value="ECO:0007669"/>
    <property type="project" value="TreeGrafter"/>
</dbReference>
<dbReference type="GO" id="GO:0051087">
    <property type="term" value="F:protein-folding chaperone binding"/>
    <property type="evidence" value="ECO:0007669"/>
    <property type="project" value="InterPro"/>
</dbReference>
<dbReference type="InParanoid" id="A0A2V0PL26"/>
<dbReference type="InterPro" id="IPR013805">
    <property type="entry name" value="GrpE_CC"/>
</dbReference>
<protein>
    <submittedName>
        <fullName evidence="5">Nucleotide release factor</fullName>
    </submittedName>
</protein>
<dbReference type="SUPFAM" id="SSF58014">
    <property type="entry name" value="Coiled-coil domain of nucleotide exchange factor GrpE"/>
    <property type="match status" value="1"/>
</dbReference>
<dbReference type="Proteomes" id="UP000247498">
    <property type="component" value="Unassembled WGS sequence"/>
</dbReference>
<comment type="similarity">
    <text evidence="1 3">Belongs to the GrpE family.</text>
</comment>